<dbReference type="Proteomes" id="UP000284824">
    <property type="component" value="Unassembled WGS sequence"/>
</dbReference>
<protein>
    <submittedName>
        <fullName evidence="1">Uncharacterized protein</fullName>
    </submittedName>
</protein>
<comment type="caution">
    <text evidence="1">The sequence shown here is derived from an EMBL/GenBank/DDBJ whole genome shotgun (WGS) entry which is preliminary data.</text>
</comment>
<organism evidence="1 2">
    <name type="scientific">Nonomuraea polychroma</name>
    <dbReference type="NCBI Taxonomy" id="46176"/>
    <lineage>
        <taxon>Bacteria</taxon>
        <taxon>Bacillati</taxon>
        <taxon>Actinomycetota</taxon>
        <taxon>Actinomycetes</taxon>
        <taxon>Streptosporangiales</taxon>
        <taxon>Streptosporangiaceae</taxon>
        <taxon>Nonomuraea</taxon>
    </lineage>
</organism>
<reference evidence="1 2" key="1">
    <citation type="submission" date="2019-01" db="EMBL/GenBank/DDBJ databases">
        <title>Sequencing the genomes of 1000 actinobacteria strains.</title>
        <authorList>
            <person name="Klenk H.-P."/>
        </authorList>
    </citation>
    <scope>NUCLEOTIDE SEQUENCE [LARGE SCALE GENOMIC DNA]</scope>
    <source>
        <strain evidence="1 2">DSM 43925</strain>
    </source>
</reference>
<keyword evidence="2" id="KW-1185">Reference proteome</keyword>
<evidence type="ECO:0000313" key="2">
    <source>
        <dbReference type="Proteomes" id="UP000284824"/>
    </source>
</evidence>
<gene>
    <name evidence="1" type="ORF">EDD27_3612</name>
</gene>
<dbReference type="RefSeq" id="WP_127933427.1">
    <property type="nucleotide sequence ID" value="NZ_SAUN01000001.1"/>
</dbReference>
<proteinExistence type="predicted"/>
<evidence type="ECO:0000313" key="1">
    <source>
        <dbReference type="EMBL" id="RVX41142.1"/>
    </source>
</evidence>
<dbReference type="AlphaFoldDB" id="A0A438M5V8"/>
<accession>A0A438M5V8</accession>
<dbReference type="EMBL" id="SAUN01000001">
    <property type="protein sequence ID" value="RVX41142.1"/>
    <property type="molecule type" value="Genomic_DNA"/>
</dbReference>
<sequence>MSPVEEMKAAFRARLDAAGVRELVQLDGQGEEERLLEWGRCPLCCVVPTPRFTIRLDENDHIHAAYDAICECRGP</sequence>
<name>A0A438M5V8_9ACTN</name>